<evidence type="ECO:0000313" key="3">
    <source>
        <dbReference type="EnsemblPlants" id="Kaladp0018s0101.1.v1.1.CDS.1"/>
    </source>
</evidence>
<accession>A0A7N0T1N7</accession>
<organism evidence="3 4">
    <name type="scientific">Kalanchoe fedtschenkoi</name>
    <name type="common">Lavender scallops</name>
    <name type="synonym">South American air plant</name>
    <dbReference type="NCBI Taxonomy" id="63787"/>
    <lineage>
        <taxon>Eukaryota</taxon>
        <taxon>Viridiplantae</taxon>
        <taxon>Streptophyta</taxon>
        <taxon>Embryophyta</taxon>
        <taxon>Tracheophyta</taxon>
        <taxon>Spermatophyta</taxon>
        <taxon>Magnoliopsida</taxon>
        <taxon>eudicotyledons</taxon>
        <taxon>Gunneridae</taxon>
        <taxon>Pentapetalae</taxon>
        <taxon>Saxifragales</taxon>
        <taxon>Crassulaceae</taxon>
        <taxon>Kalanchoe</taxon>
    </lineage>
</organism>
<sequence length="425" mass="49184">MLPEVVEHIRFGAVCKRWHSILRKYHKLEKSRRRPPLPMLLTPPNTISGTKPNLYALSCRGNHYQNLKLPLSYAYKYCGSSHGWLATQNPDLSVTLEYPFSETVSYIHLPVLDARLHHCPFPEFTIQKLILSPDSNQDDYTVVAIYDGQSEITTIKSGEESWFLIKPAHEDRDRGTGYSDIIFHKRLVYAVNSRHGIVAFDVSLRPPKVVKLLSNFERLTRYHFYLVESTQMDLLLVGRHIGEKAKDEGEYNEEEYNEEEYDDEGVVEQYDAEEYLEDYEGSSYDDDSSSEDVREEEEEDDGEANEEEVYKRVDREFHIPPEFTLRLKIYKLKTDGFSGKITVKFVVGSLNGDALFLGDNLLFSFLAALYPSCEPDTIYFSDDFYNGDYFELDGPDDVESYNIVKKSFDKHYTPKSTHKRMPPAT</sequence>
<dbReference type="PANTHER" id="PTHR44259">
    <property type="entry name" value="OS07G0183000 PROTEIN-RELATED"/>
    <property type="match status" value="1"/>
</dbReference>
<evidence type="ECO:0000313" key="4">
    <source>
        <dbReference type="Proteomes" id="UP000594263"/>
    </source>
</evidence>
<dbReference type="Proteomes" id="UP000594263">
    <property type="component" value="Unplaced"/>
</dbReference>
<dbReference type="InterPro" id="IPR005174">
    <property type="entry name" value="KIB1-4_b-propeller"/>
</dbReference>
<dbReference type="EnsemblPlants" id="Kaladp0018s0101.1.v1.1">
    <property type="protein sequence ID" value="Kaladp0018s0101.1.v1.1.CDS.1"/>
    <property type="gene ID" value="Kaladp0018s0101.v1.1"/>
</dbReference>
<dbReference type="PANTHER" id="PTHR44259:SF93">
    <property type="entry name" value="PROTEIN, PUTATIVE (DUF295)-RELATED"/>
    <property type="match status" value="1"/>
</dbReference>
<feature type="compositionally biased region" description="Acidic residues" evidence="1">
    <location>
        <begin position="278"/>
        <end position="307"/>
    </location>
</feature>
<dbReference type="OMA" id="SDHENWI"/>
<proteinExistence type="predicted"/>
<dbReference type="InterPro" id="IPR050942">
    <property type="entry name" value="F-box_BR-signaling"/>
</dbReference>
<dbReference type="Gramene" id="Kaladp0018s0101.1.v1.1">
    <property type="protein sequence ID" value="Kaladp0018s0101.1.v1.1.CDS.1"/>
    <property type="gene ID" value="Kaladp0018s0101.v1.1"/>
</dbReference>
<dbReference type="AlphaFoldDB" id="A0A7N0T1N7"/>
<evidence type="ECO:0000259" key="2">
    <source>
        <dbReference type="Pfam" id="PF03478"/>
    </source>
</evidence>
<name>A0A7N0T1N7_KALFE</name>
<feature type="domain" description="KIB1-4 beta-propeller" evidence="2">
    <location>
        <begin position="63"/>
        <end position="401"/>
    </location>
</feature>
<dbReference type="Pfam" id="PF03478">
    <property type="entry name" value="Beta-prop_KIB1-4"/>
    <property type="match status" value="1"/>
</dbReference>
<protein>
    <recommendedName>
        <fullName evidence="2">KIB1-4 beta-propeller domain-containing protein</fullName>
    </recommendedName>
</protein>
<reference evidence="3" key="1">
    <citation type="submission" date="2021-01" db="UniProtKB">
        <authorList>
            <consortium name="EnsemblPlants"/>
        </authorList>
    </citation>
    <scope>IDENTIFICATION</scope>
</reference>
<evidence type="ECO:0000256" key="1">
    <source>
        <dbReference type="SAM" id="MobiDB-lite"/>
    </source>
</evidence>
<keyword evidence="4" id="KW-1185">Reference proteome</keyword>
<feature type="region of interest" description="Disordered" evidence="1">
    <location>
        <begin position="278"/>
        <end position="311"/>
    </location>
</feature>